<dbReference type="Gene3D" id="1.10.10.10">
    <property type="entry name" value="Winged helix-like DNA-binding domain superfamily/Winged helix DNA-binding domain"/>
    <property type="match status" value="1"/>
</dbReference>
<dbReference type="SUPFAM" id="SSF53850">
    <property type="entry name" value="Periplasmic binding protein-like II"/>
    <property type="match status" value="1"/>
</dbReference>
<keyword evidence="3" id="KW-0238">DNA-binding</keyword>
<dbReference type="CDD" id="cd05466">
    <property type="entry name" value="PBP2_LTTR_substrate"/>
    <property type="match status" value="1"/>
</dbReference>
<comment type="caution">
    <text evidence="6">The sequence shown here is derived from an EMBL/GenBank/DDBJ whole genome shotgun (WGS) entry which is preliminary data.</text>
</comment>
<dbReference type="EMBL" id="BAABHQ010000001">
    <property type="protein sequence ID" value="GAA4861141.1"/>
    <property type="molecule type" value="Genomic_DNA"/>
</dbReference>
<evidence type="ECO:0000256" key="1">
    <source>
        <dbReference type="ARBA" id="ARBA00009437"/>
    </source>
</evidence>
<dbReference type="PANTHER" id="PTHR30346">
    <property type="entry name" value="TRANSCRIPTIONAL DUAL REGULATOR HCAR-RELATED"/>
    <property type="match status" value="1"/>
</dbReference>
<keyword evidence="4" id="KW-0804">Transcription</keyword>
<dbReference type="Gene3D" id="3.40.190.10">
    <property type="entry name" value="Periplasmic binding protein-like II"/>
    <property type="match status" value="2"/>
</dbReference>
<evidence type="ECO:0000256" key="3">
    <source>
        <dbReference type="ARBA" id="ARBA00023125"/>
    </source>
</evidence>
<dbReference type="RefSeq" id="WP_274230915.1">
    <property type="nucleotide sequence ID" value="NZ_BAABHQ010000001.1"/>
</dbReference>
<dbReference type="InterPro" id="IPR005119">
    <property type="entry name" value="LysR_subst-bd"/>
</dbReference>
<dbReference type="InterPro" id="IPR036390">
    <property type="entry name" value="WH_DNA-bd_sf"/>
</dbReference>
<organism evidence="6 7">
    <name type="scientific">Actinomycetospora straminea</name>
    <dbReference type="NCBI Taxonomy" id="663607"/>
    <lineage>
        <taxon>Bacteria</taxon>
        <taxon>Bacillati</taxon>
        <taxon>Actinomycetota</taxon>
        <taxon>Actinomycetes</taxon>
        <taxon>Pseudonocardiales</taxon>
        <taxon>Pseudonocardiaceae</taxon>
        <taxon>Actinomycetospora</taxon>
    </lineage>
</organism>
<evidence type="ECO:0000313" key="7">
    <source>
        <dbReference type="Proteomes" id="UP001500457"/>
    </source>
</evidence>
<dbReference type="Pfam" id="PF03466">
    <property type="entry name" value="LysR_substrate"/>
    <property type="match status" value="1"/>
</dbReference>
<dbReference type="InterPro" id="IPR000847">
    <property type="entry name" value="LysR_HTH_N"/>
</dbReference>
<dbReference type="PRINTS" id="PR00039">
    <property type="entry name" value="HTHLYSR"/>
</dbReference>
<evidence type="ECO:0000313" key="6">
    <source>
        <dbReference type="EMBL" id="GAA4861141.1"/>
    </source>
</evidence>
<dbReference type="PROSITE" id="PS50931">
    <property type="entry name" value="HTH_LYSR"/>
    <property type="match status" value="1"/>
</dbReference>
<dbReference type="PANTHER" id="PTHR30346:SF30">
    <property type="entry name" value="SMALL NEUTRAL PROTEASE REGULATORY PROTEIN"/>
    <property type="match status" value="1"/>
</dbReference>
<dbReference type="SUPFAM" id="SSF46785">
    <property type="entry name" value="Winged helix' DNA-binding domain"/>
    <property type="match status" value="1"/>
</dbReference>
<dbReference type="InterPro" id="IPR036388">
    <property type="entry name" value="WH-like_DNA-bd_sf"/>
</dbReference>
<keyword evidence="7" id="KW-1185">Reference proteome</keyword>
<dbReference type="Pfam" id="PF00126">
    <property type="entry name" value="HTH_1"/>
    <property type="match status" value="1"/>
</dbReference>
<gene>
    <name evidence="6" type="ORF">GCM10023203_05560</name>
</gene>
<sequence>MAPTLRQLESFLAVVDEGSFTRAADRLFVTQPGLSQQIAALEKDLGGSVFDRLPRAVHLTPTGRALLPHARTAVTAAERGHAAARQVTGSEGGELRIACVYSVSLGLLPGVLRRWRAENPDVTVRLFEHRHGDALAAAIADGQADVGVGPVPARWRGRQRTLGQEEMVVLLPPNLGPDDVMAPAGGEIALTRLEHVPWVQYAPDHALADVLLDACERVGYRPRVAVRTEQTAVAPLLTAAGIGPSLVPAAIVPTDFPGTVARPVPRVERELAAYTGADPDALTNRFLGDVARHAVLLPDHVTAALHGPAVL</sequence>
<accession>A0ABP9DZL3</accession>
<evidence type="ECO:0000256" key="2">
    <source>
        <dbReference type="ARBA" id="ARBA00023015"/>
    </source>
</evidence>
<dbReference type="Proteomes" id="UP001500457">
    <property type="component" value="Unassembled WGS sequence"/>
</dbReference>
<comment type="similarity">
    <text evidence="1">Belongs to the LysR transcriptional regulatory family.</text>
</comment>
<evidence type="ECO:0000259" key="5">
    <source>
        <dbReference type="PROSITE" id="PS50931"/>
    </source>
</evidence>
<evidence type="ECO:0000256" key="4">
    <source>
        <dbReference type="ARBA" id="ARBA00023163"/>
    </source>
</evidence>
<feature type="domain" description="HTH lysR-type" evidence="5">
    <location>
        <begin position="3"/>
        <end position="60"/>
    </location>
</feature>
<keyword evidence="2" id="KW-0805">Transcription regulation</keyword>
<name>A0ABP9DZL3_9PSEU</name>
<proteinExistence type="inferred from homology"/>
<protein>
    <submittedName>
        <fullName evidence="6">LysR family transcriptional regulator</fullName>
    </submittedName>
</protein>
<reference evidence="7" key="1">
    <citation type="journal article" date="2019" name="Int. J. Syst. Evol. Microbiol.">
        <title>The Global Catalogue of Microorganisms (GCM) 10K type strain sequencing project: providing services to taxonomists for standard genome sequencing and annotation.</title>
        <authorList>
            <consortium name="The Broad Institute Genomics Platform"/>
            <consortium name="The Broad Institute Genome Sequencing Center for Infectious Disease"/>
            <person name="Wu L."/>
            <person name="Ma J."/>
        </authorList>
    </citation>
    <scope>NUCLEOTIDE SEQUENCE [LARGE SCALE GENOMIC DNA]</scope>
    <source>
        <strain evidence="7">JCM 17983</strain>
    </source>
</reference>